<dbReference type="InterPro" id="IPR036465">
    <property type="entry name" value="vWFA_dom_sf"/>
</dbReference>
<feature type="domain" description="Putative Flp pilus-assembly TadG-like N-terminal" evidence="1">
    <location>
        <begin position="2"/>
        <end position="44"/>
    </location>
</feature>
<dbReference type="Proteomes" id="UP000244924">
    <property type="component" value="Unassembled WGS sequence"/>
</dbReference>
<sequence length="543" mass="60490">MLIFGLFAFIMMLMLAGVSLDLMRFEERRTLLQNTIDRAALAAADLQQSLQPKEVVKDYFRKAGLKPPADEDIIVTEGNFGTSRKVKINVSEQMDTWFMKLVGVNEMSTPAASTAEESIGQVEISLILDVSGSMNSNNRLTNLKPAAKSFVDQIFDSTEEGKVSISIVPYATQVSISDDLAGYFDITGEHTYSTCIEFRDDAGDFDTTAITLAGSTPARTYQQNAHFDPFYRASPPVLTNCPDNATQSNRQVLPFSGDRDALKTYIDALSAAGNTSIDIGMKWGAALLDPSMQPVVDGMIAAGSLPGSFGERPYAYDDGDALKIIVLMTDGANTTEYRIRNSDDQNPSYEEGLSPLHRNSYYQENSSSSDDFSLNQYSLWDESRGKYYVFRHDIWRNEPYGAKPGDYGYDTPAGSGSKDHHMEWQEVWSTMSVYYFADYIIKDAYDSNWLRNQWRPGSVSDPIATQWIRYEKDARTLDVCDAAKLDSRKIKIYTIAFEAPTQGQNLLQSCASSDSNYYNVAGLDIQEAFSGIVNSINKLRLTH</sequence>
<dbReference type="SUPFAM" id="SSF53300">
    <property type="entry name" value="vWA-like"/>
    <property type="match status" value="1"/>
</dbReference>
<protein>
    <recommendedName>
        <fullName evidence="1">Putative Flp pilus-assembly TadG-like N-terminal domain-containing protein</fullName>
    </recommendedName>
</protein>
<evidence type="ECO:0000313" key="2">
    <source>
        <dbReference type="EMBL" id="SPH17288.1"/>
    </source>
</evidence>
<dbReference type="Pfam" id="PF13400">
    <property type="entry name" value="Tad"/>
    <property type="match status" value="1"/>
</dbReference>
<dbReference type="EMBL" id="OMOQ01000001">
    <property type="protein sequence ID" value="SPH17288.1"/>
    <property type="molecule type" value="Genomic_DNA"/>
</dbReference>
<keyword evidence="3" id="KW-1185">Reference proteome</keyword>
<dbReference type="Gene3D" id="3.40.50.410">
    <property type="entry name" value="von Willebrand factor, type A domain"/>
    <property type="match status" value="1"/>
</dbReference>
<reference evidence="2 3" key="1">
    <citation type="submission" date="2018-03" db="EMBL/GenBank/DDBJ databases">
        <authorList>
            <person name="Keele B.F."/>
        </authorList>
    </citation>
    <scope>NUCLEOTIDE SEQUENCE [LARGE SCALE GENOMIC DNA]</scope>
    <source>
        <strain evidence="2 3">CECT 8626</strain>
    </source>
</reference>
<dbReference type="AlphaFoldDB" id="A0A2R8B3V1"/>
<gene>
    <name evidence="2" type="ORF">DEA8626_00805</name>
</gene>
<evidence type="ECO:0000313" key="3">
    <source>
        <dbReference type="Proteomes" id="UP000244924"/>
    </source>
</evidence>
<proteinExistence type="predicted"/>
<dbReference type="InterPro" id="IPR028087">
    <property type="entry name" value="Tad_N"/>
</dbReference>
<name>A0A2R8B3V1_9RHOB</name>
<accession>A0A2R8B3V1</accession>
<evidence type="ECO:0000259" key="1">
    <source>
        <dbReference type="Pfam" id="PF13400"/>
    </source>
</evidence>
<organism evidence="2 3">
    <name type="scientific">Albidovulum aquaemixtae</name>
    <dbReference type="NCBI Taxonomy" id="1542388"/>
    <lineage>
        <taxon>Bacteria</taxon>
        <taxon>Pseudomonadati</taxon>
        <taxon>Pseudomonadota</taxon>
        <taxon>Alphaproteobacteria</taxon>
        <taxon>Rhodobacterales</taxon>
        <taxon>Paracoccaceae</taxon>
        <taxon>Albidovulum</taxon>
    </lineage>
</organism>